<dbReference type="EMBL" id="CM042883">
    <property type="protein sequence ID" value="KAI4375909.1"/>
    <property type="molecule type" value="Genomic_DNA"/>
</dbReference>
<comment type="caution">
    <text evidence="1">The sequence shown here is derived from an EMBL/GenBank/DDBJ whole genome shotgun (WGS) entry which is preliminary data.</text>
</comment>
<protein>
    <submittedName>
        <fullName evidence="1">Uncharacterized protein</fullName>
    </submittedName>
</protein>
<dbReference type="Proteomes" id="UP001057402">
    <property type="component" value="Chromosome 4"/>
</dbReference>
<evidence type="ECO:0000313" key="2">
    <source>
        <dbReference type="Proteomes" id="UP001057402"/>
    </source>
</evidence>
<gene>
    <name evidence="1" type="ORF">MLD38_013724</name>
</gene>
<evidence type="ECO:0000313" key="1">
    <source>
        <dbReference type="EMBL" id="KAI4375909.1"/>
    </source>
</evidence>
<accession>A0ACB9RAK6</accession>
<proteinExistence type="predicted"/>
<reference evidence="2" key="1">
    <citation type="journal article" date="2023" name="Front. Plant Sci.">
        <title>Chromosomal-level genome assembly of Melastoma candidum provides insights into trichome evolution.</title>
        <authorList>
            <person name="Zhong Y."/>
            <person name="Wu W."/>
            <person name="Sun C."/>
            <person name="Zou P."/>
            <person name="Liu Y."/>
            <person name="Dai S."/>
            <person name="Zhou R."/>
        </authorList>
    </citation>
    <scope>NUCLEOTIDE SEQUENCE [LARGE SCALE GENOMIC DNA]</scope>
</reference>
<name>A0ACB9RAK6_9MYRT</name>
<organism evidence="1 2">
    <name type="scientific">Melastoma candidum</name>
    <dbReference type="NCBI Taxonomy" id="119954"/>
    <lineage>
        <taxon>Eukaryota</taxon>
        <taxon>Viridiplantae</taxon>
        <taxon>Streptophyta</taxon>
        <taxon>Embryophyta</taxon>
        <taxon>Tracheophyta</taxon>
        <taxon>Spermatophyta</taxon>
        <taxon>Magnoliopsida</taxon>
        <taxon>eudicotyledons</taxon>
        <taxon>Gunneridae</taxon>
        <taxon>Pentapetalae</taxon>
        <taxon>rosids</taxon>
        <taxon>malvids</taxon>
        <taxon>Myrtales</taxon>
        <taxon>Melastomataceae</taxon>
        <taxon>Melastomatoideae</taxon>
        <taxon>Melastomateae</taxon>
        <taxon>Melastoma</taxon>
    </lineage>
</organism>
<sequence length="573" mass="63695">MPVRRFRSWRVGLVVVTMDLAREGATADSEEMDRETTADTPLRETRSYTTHFPAAVRRKAYIFDGEGRFYDKEWDLAEGSGKEFCWYHVELPKGNQRLSQSAQYLIEALCPPFKLQDILSLAINGPFCGHVDGALVFRVNSPGPPSSNFTFGIAARVTENSVVTVSLGRVPRLGFSRTGESLLSEIPTLESPSYSRQQPKEGSSGIVIREHVLEFLLTMNHSEEADNPVPKSVSNLVVHIVDTHVDHLQDIVTKLEIELDSVELELDKGGFVAKKQMLDERRFPKLHLNLQRLLQAIAHGEQVFPRVKERCSSKDWFAGEDINSLEELVSRLRRLKENVGFIANRVTAIQAGLDSWQAEQINRKLYYLSFLSIVFLPLSIITGVFGMNVGGVPWTGQRDPKLKDGFRNVMLICARAVIVVAPEKPDARAEVDDPAEPGAKHLNITLTRSEVEAPVNHLIERTRNPCKNCLKDAGISTKDVDEFLLVGGMTDVPKVQEIVSEIFGKSPSEGVNPDEAAIPGGGILRGDVKELLRLDVTPLYLGIETLGGIFIWIINRNTTIPTKKSQARRALGA</sequence>
<keyword evidence="2" id="KW-1185">Reference proteome</keyword>